<keyword evidence="1" id="KW-0472">Membrane</keyword>
<keyword evidence="4" id="KW-1185">Reference proteome</keyword>
<keyword evidence="1" id="KW-0812">Transmembrane</keyword>
<keyword evidence="1" id="KW-1133">Transmembrane helix</keyword>
<gene>
    <name evidence="3" type="ORF">GRI38_11075</name>
</gene>
<feature type="transmembrane region" description="Helical" evidence="1">
    <location>
        <begin position="100"/>
        <end position="128"/>
    </location>
</feature>
<feature type="transmembrane region" description="Helical" evidence="1">
    <location>
        <begin position="354"/>
        <end position="378"/>
    </location>
</feature>
<feature type="transmembrane region" description="Helical" evidence="1">
    <location>
        <begin position="12"/>
        <end position="34"/>
    </location>
</feature>
<proteinExistence type="predicted"/>
<evidence type="ECO:0000313" key="3">
    <source>
        <dbReference type="EMBL" id="MXO86566.1"/>
    </source>
</evidence>
<organism evidence="3 4">
    <name type="scientific">Parapontixanthobacter aurantiacus</name>
    <dbReference type="NCBI Taxonomy" id="1463599"/>
    <lineage>
        <taxon>Bacteria</taxon>
        <taxon>Pseudomonadati</taxon>
        <taxon>Pseudomonadota</taxon>
        <taxon>Alphaproteobacteria</taxon>
        <taxon>Sphingomonadales</taxon>
        <taxon>Erythrobacteraceae</taxon>
        <taxon>Parapontixanthobacter</taxon>
    </lineage>
</organism>
<dbReference type="AlphaFoldDB" id="A0A844ZHE7"/>
<feature type="transmembrane region" description="Helical" evidence="1">
    <location>
        <begin position="408"/>
        <end position="432"/>
    </location>
</feature>
<dbReference type="Gene3D" id="1.10.390.10">
    <property type="entry name" value="Neutral Protease Domain 2"/>
    <property type="match status" value="1"/>
</dbReference>
<feature type="transmembrane region" description="Helical" evidence="1">
    <location>
        <begin position="473"/>
        <end position="494"/>
    </location>
</feature>
<comment type="caution">
    <text evidence="3">The sequence shown here is derived from an EMBL/GenBank/DDBJ whole genome shotgun (WGS) entry which is preliminary data.</text>
</comment>
<evidence type="ECO:0000259" key="2">
    <source>
        <dbReference type="Pfam" id="PF01433"/>
    </source>
</evidence>
<name>A0A844ZHE7_9SPHN</name>
<dbReference type="EMBL" id="WTYW01000003">
    <property type="protein sequence ID" value="MXO86566.1"/>
    <property type="molecule type" value="Genomic_DNA"/>
</dbReference>
<feature type="transmembrane region" description="Helical" evidence="1">
    <location>
        <begin position="322"/>
        <end position="342"/>
    </location>
</feature>
<keyword evidence="3" id="KW-0031">Aminopeptidase</keyword>
<keyword evidence="3" id="KW-0378">Hydrolase</keyword>
<dbReference type="RefSeq" id="WP_160683772.1">
    <property type="nucleotide sequence ID" value="NZ_WTYW01000003.1"/>
</dbReference>
<dbReference type="Pfam" id="PF01433">
    <property type="entry name" value="Peptidase_M1"/>
    <property type="match status" value="1"/>
</dbReference>
<dbReference type="GO" id="GO:0008270">
    <property type="term" value="F:zinc ion binding"/>
    <property type="evidence" value="ECO:0007669"/>
    <property type="project" value="InterPro"/>
</dbReference>
<evidence type="ECO:0000313" key="4">
    <source>
        <dbReference type="Proteomes" id="UP000433104"/>
    </source>
</evidence>
<dbReference type="OrthoDB" id="100605at2"/>
<dbReference type="GO" id="GO:0004177">
    <property type="term" value="F:aminopeptidase activity"/>
    <property type="evidence" value="ECO:0007669"/>
    <property type="project" value="UniProtKB-KW"/>
</dbReference>
<sequence>MFAKIAQFEARYQLGGPVFWVVAILFFLLTFGATSIDEIQIGGGGNVNVNSPSAIHLVTLVMSIFFVMVTTAFVANVIVRDDESGFGPMVRSTRVGKVSYLMGRFTGAFLAAAIAFIFVPLGIFLGSIMPWLDSETVGPNRLAYYANAYFLFGLVNVFITSALFFAVATFTRSMMLTYVAVLAFLVLYFVSQGIIGSDPELRDLGAWMDPFGIGALGESMRYWTAADSNTRLPPISDLLLGNRLLWIGISIAALALAVWRFSFTQKGASKRQVRKQQKRAAKLAAVEPQIAETLAAPDPSGAKWARFWSRMKFEARQIMRSPAFFVLLIIGLLNSLGGLYGANQTYGTASLPTTFVVVPVLFGAFALIPIIIAIYYAGELVWRDKDLKFGEIVDATSLPNWAFLLPKMIALSVVLIATLTVGMLGAILIQLVRGYTEIALGDYFAWYVLPLSVDMIILAALAILVQAISPHKYVGWGIMLVYTIATITLTTIGFEHPLYNYGSTGTPLISGMNSDAVGADKAWWLRLYWGGVALILAVLAHLLWRRGSDTRLMPRLKRMPRRLVGMPGIVALGGLIVSGITGIWLYQNMNVANVYLTSDQQEERLADFEKKYLRYENLPQPALSHVELNVDLDPDRLGVVVDGRYELVNDTDAPIETLHVIMANYVTELTDVDVEGARLETDDEEFNYRIFRFAEPLQPGERTQMTWRTVRERKGITAGTGDTRLVENGTFLNNSEFAPTIGMSQAFLLTDRQTRREYDLPPELRPAKLGDEDAQDANYVGVDWVTSDITMTTSADQTPIAPGSRVSDVTENGRRTARFVADEPILAFFSIQSADYEVARSTSDGVTLEVYYDADHAYNVERMLTAMDISLDYYRENFGPYQFDYARIVEFPAYATFAQAFAGTMPYSESIGFIADFSEEMDIDYVTYVVAHEMAHQYWAHQLVGANMQGATALSETLAQYSALMVMKELYGEDKIRRFLKYELDNYLSARGSEALEELPLMTNEGQGYIHYRKGSLVMYLMQDRFGEDRVNAALSDMLERWRFAGPLYPMATELTSRMLRLAETDADRELVKDLFARITLWDLKVEDAETRKLPDGQFETTVTTQSAKYYADGEGAEREAPLDDRIGIGLFTERPGYGEFDAEDVIGIARRDIESGTQTFTFVTRERPAFVGIDPYNKYIDRNSEDNVFALETS</sequence>
<feature type="transmembrane region" description="Helical" evidence="1">
    <location>
        <begin position="148"/>
        <end position="168"/>
    </location>
</feature>
<dbReference type="SUPFAM" id="SSF55486">
    <property type="entry name" value="Metalloproteases ('zincins'), catalytic domain"/>
    <property type="match status" value="1"/>
</dbReference>
<feature type="transmembrane region" description="Helical" evidence="1">
    <location>
        <begin position="175"/>
        <end position="195"/>
    </location>
</feature>
<feature type="transmembrane region" description="Helical" evidence="1">
    <location>
        <begin position="54"/>
        <end position="79"/>
    </location>
</feature>
<evidence type="ECO:0000256" key="1">
    <source>
        <dbReference type="SAM" id="Phobius"/>
    </source>
</evidence>
<feature type="transmembrane region" description="Helical" evidence="1">
    <location>
        <begin position="244"/>
        <end position="263"/>
    </location>
</feature>
<dbReference type="InterPro" id="IPR014782">
    <property type="entry name" value="Peptidase_M1_dom"/>
</dbReference>
<feature type="transmembrane region" description="Helical" evidence="1">
    <location>
        <begin position="523"/>
        <end position="544"/>
    </location>
</feature>
<dbReference type="GO" id="GO:0008237">
    <property type="term" value="F:metallopeptidase activity"/>
    <property type="evidence" value="ECO:0007669"/>
    <property type="project" value="InterPro"/>
</dbReference>
<keyword evidence="3" id="KW-0645">Protease</keyword>
<dbReference type="Proteomes" id="UP000433104">
    <property type="component" value="Unassembled WGS sequence"/>
</dbReference>
<protein>
    <submittedName>
        <fullName evidence="3">Aminopeptidase</fullName>
    </submittedName>
</protein>
<dbReference type="InterPro" id="IPR027268">
    <property type="entry name" value="Peptidase_M4/M1_CTD_sf"/>
</dbReference>
<feature type="transmembrane region" description="Helical" evidence="1">
    <location>
        <begin position="564"/>
        <end position="586"/>
    </location>
</feature>
<feature type="transmembrane region" description="Helical" evidence="1">
    <location>
        <begin position="444"/>
        <end position="466"/>
    </location>
</feature>
<feature type="domain" description="Peptidase M1 membrane alanine aminopeptidase" evidence="2">
    <location>
        <begin position="870"/>
        <end position="1044"/>
    </location>
</feature>
<accession>A0A844ZHE7</accession>
<reference evidence="3 4" key="1">
    <citation type="submission" date="2019-12" db="EMBL/GenBank/DDBJ databases">
        <title>Genomic-based taxomic classification of the family Erythrobacteraceae.</title>
        <authorList>
            <person name="Xu L."/>
        </authorList>
    </citation>
    <scope>NUCLEOTIDE SEQUENCE [LARGE SCALE GENOMIC DNA]</scope>
    <source>
        <strain evidence="3 4">MCCC 1A09962</strain>
    </source>
</reference>